<accession>A0A1E7FKQ4</accession>
<feature type="compositionally biased region" description="Low complexity" evidence="1">
    <location>
        <begin position="104"/>
        <end position="117"/>
    </location>
</feature>
<keyword evidence="3" id="KW-1185">Reference proteome</keyword>
<proteinExistence type="predicted"/>
<gene>
    <name evidence="2" type="ORF">FRACYDRAFT_236660</name>
</gene>
<feature type="compositionally biased region" description="Low complexity" evidence="1">
    <location>
        <begin position="81"/>
        <end position="91"/>
    </location>
</feature>
<dbReference type="KEGG" id="fcy:FRACYDRAFT_236660"/>
<name>A0A1E7FKQ4_9STRA</name>
<evidence type="ECO:0000313" key="3">
    <source>
        <dbReference type="Proteomes" id="UP000095751"/>
    </source>
</evidence>
<reference evidence="2 3" key="1">
    <citation type="submission" date="2016-09" db="EMBL/GenBank/DDBJ databases">
        <title>Extensive genetic diversity and differential bi-allelic expression allows diatom success in the polar Southern Ocean.</title>
        <authorList>
            <consortium name="DOE Joint Genome Institute"/>
            <person name="Mock T."/>
            <person name="Otillar R.P."/>
            <person name="Strauss J."/>
            <person name="Dupont C."/>
            <person name="Frickenhaus S."/>
            <person name="Maumus F."/>
            <person name="Mcmullan M."/>
            <person name="Sanges R."/>
            <person name="Schmutz J."/>
            <person name="Toseland A."/>
            <person name="Valas R."/>
            <person name="Veluchamy A."/>
            <person name="Ward B.J."/>
            <person name="Allen A."/>
            <person name="Barry K."/>
            <person name="Falciatore A."/>
            <person name="Ferrante M."/>
            <person name="Fortunato A.E."/>
            <person name="Gloeckner G."/>
            <person name="Gruber A."/>
            <person name="Hipkin R."/>
            <person name="Janech M."/>
            <person name="Kroth P."/>
            <person name="Leese F."/>
            <person name="Lindquist E."/>
            <person name="Lyon B.R."/>
            <person name="Martin J."/>
            <person name="Mayer C."/>
            <person name="Parker M."/>
            <person name="Quesneville H."/>
            <person name="Raymond J."/>
            <person name="Uhlig C."/>
            <person name="Valentin K.U."/>
            <person name="Worden A.Z."/>
            <person name="Armbrust E.V."/>
            <person name="Bowler C."/>
            <person name="Green B."/>
            <person name="Moulton V."/>
            <person name="Van Oosterhout C."/>
            <person name="Grigoriev I."/>
        </authorList>
    </citation>
    <scope>NUCLEOTIDE SEQUENCE [LARGE SCALE GENOMIC DNA]</scope>
    <source>
        <strain evidence="2 3">CCMP1102</strain>
    </source>
</reference>
<dbReference type="Proteomes" id="UP000095751">
    <property type="component" value="Unassembled WGS sequence"/>
</dbReference>
<dbReference type="AlphaFoldDB" id="A0A1E7FKQ4"/>
<evidence type="ECO:0000256" key="1">
    <source>
        <dbReference type="SAM" id="MobiDB-lite"/>
    </source>
</evidence>
<protein>
    <submittedName>
        <fullName evidence="2">Uncharacterized protein</fullName>
    </submittedName>
</protein>
<organism evidence="2 3">
    <name type="scientific">Fragilariopsis cylindrus CCMP1102</name>
    <dbReference type="NCBI Taxonomy" id="635003"/>
    <lineage>
        <taxon>Eukaryota</taxon>
        <taxon>Sar</taxon>
        <taxon>Stramenopiles</taxon>
        <taxon>Ochrophyta</taxon>
        <taxon>Bacillariophyta</taxon>
        <taxon>Bacillariophyceae</taxon>
        <taxon>Bacillariophycidae</taxon>
        <taxon>Bacillariales</taxon>
        <taxon>Bacillariaceae</taxon>
        <taxon>Fragilariopsis</taxon>
    </lineage>
</organism>
<feature type="region of interest" description="Disordered" evidence="1">
    <location>
        <begin position="69"/>
        <end position="120"/>
    </location>
</feature>
<sequence length="145" mass="16032">MARQRQLPLNVRFAEEVNMISFRGNIEKVVSMRLLQQQKHDHVQSLNGMENSEDSMKWNGSLTLDEVFKPGSTTSIGSSGGSNNNNNNNNNRRQWTNKFAGKIGSSTSNGGSGSSSNSKERKLIEREVVLVVGAVDKKIQAAEFF</sequence>
<evidence type="ECO:0000313" key="2">
    <source>
        <dbReference type="EMBL" id="OEU18383.1"/>
    </source>
</evidence>
<dbReference type="EMBL" id="KV784356">
    <property type="protein sequence ID" value="OEU18383.1"/>
    <property type="molecule type" value="Genomic_DNA"/>
</dbReference>
<dbReference type="InParanoid" id="A0A1E7FKQ4"/>